<dbReference type="PROSITE" id="PS01360">
    <property type="entry name" value="ZF_MYND_1"/>
    <property type="match status" value="1"/>
</dbReference>
<dbReference type="Gene3D" id="1.25.40.20">
    <property type="entry name" value="Ankyrin repeat-containing domain"/>
    <property type="match status" value="1"/>
</dbReference>
<sequence length="381" mass="41726">MSTTPGSGGFTIPADMRAMLSKPEEYISSKNGGETLRKMYQAQSTSFNPNLLSHFALSCYLGIADEVKKLVSSGAAPDLTGHETAFHIGYVAFAVLGSQRVVSGPKSALHYLVLVRYLLECGASPDIPDVPVLYALQGRNVELLSLLIDHGADLTMKDANGDSFESLYVHHGANLTAAISQKIRKLTGEEGLMEDKNCANCHKRRERMKQCSACHTTMYCSTECQQSHWKAHKPSCNPFSGKNTVTLKLTYMPKSNYLEAVTVSSADVTQRLFGGVPDDGSKLKESVVKSTREASNKGMVIKIQAPVDTDTGAMLIYNKKRDFQCFLHRESCPAAYDEVLKVIRAHGPGRPRGLKAYFASYLKSKDELVVKASEVLAEQPF</sequence>
<dbReference type="PROSITE" id="PS50865">
    <property type="entry name" value="ZF_MYND_2"/>
    <property type="match status" value="1"/>
</dbReference>
<dbReference type="GO" id="GO:0005634">
    <property type="term" value="C:nucleus"/>
    <property type="evidence" value="ECO:0007669"/>
    <property type="project" value="TreeGrafter"/>
</dbReference>
<evidence type="ECO:0000256" key="8">
    <source>
        <dbReference type="PROSITE-ProRule" id="PRU00023"/>
    </source>
</evidence>
<dbReference type="InterPro" id="IPR002110">
    <property type="entry name" value="Ankyrin_rpt"/>
</dbReference>
<dbReference type="EMBL" id="JH711582">
    <property type="protein sequence ID" value="EIW78282.1"/>
    <property type="molecule type" value="Genomic_DNA"/>
</dbReference>
<dbReference type="GO" id="GO:0008270">
    <property type="term" value="F:zinc ion binding"/>
    <property type="evidence" value="ECO:0007669"/>
    <property type="project" value="UniProtKB-KW"/>
</dbReference>
<protein>
    <recommendedName>
        <fullName evidence="10">MYND-type domain-containing protein</fullName>
    </recommendedName>
</protein>
<reference evidence="12" key="1">
    <citation type="journal article" date="2012" name="Science">
        <title>The Paleozoic origin of enzymatic lignin decomposition reconstructed from 31 fungal genomes.</title>
        <authorList>
            <person name="Floudas D."/>
            <person name="Binder M."/>
            <person name="Riley R."/>
            <person name="Barry K."/>
            <person name="Blanchette R.A."/>
            <person name="Henrissat B."/>
            <person name="Martinez A.T."/>
            <person name="Otillar R."/>
            <person name="Spatafora J.W."/>
            <person name="Yadav J.S."/>
            <person name="Aerts A."/>
            <person name="Benoit I."/>
            <person name="Boyd A."/>
            <person name="Carlson A."/>
            <person name="Copeland A."/>
            <person name="Coutinho P.M."/>
            <person name="de Vries R.P."/>
            <person name="Ferreira P."/>
            <person name="Findley K."/>
            <person name="Foster B."/>
            <person name="Gaskell J."/>
            <person name="Glotzer D."/>
            <person name="Gorecki P."/>
            <person name="Heitman J."/>
            <person name="Hesse C."/>
            <person name="Hori C."/>
            <person name="Igarashi K."/>
            <person name="Jurgens J.A."/>
            <person name="Kallen N."/>
            <person name="Kersten P."/>
            <person name="Kohler A."/>
            <person name="Kuees U."/>
            <person name="Kumar T.K.A."/>
            <person name="Kuo A."/>
            <person name="LaButti K."/>
            <person name="Larrondo L.F."/>
            <person name="Lindquist E."/>
            <person name="Ling A."/>
            <person name="Lombard V."/>
            <person name="Lucas S."/>
            <person name="Lundell T."/>
            <person name="Martin R."/>
            <person name="McLaughlin D.J."/>
            <person name="Morgenstern I."/>
            <person name="Morin E."/>
            <person name="Murat C."/>
            <person name="Nagy L.G."/>
            <person name="Nolan M."/>
            <person name="Ohm R.A."/>
            <person name="Patyshakuliyeva A."/>
            <person name="Rokas A."/>
            <person name="Ruiz-Duenas F.J."/>
            <person name="Sabat G."/>
            <person name="Salamov A."/>
            <person name="Samejima M."/>
            <person name="Schmutz J."/>
            <person name="Slot J.C."/>
            <person name="St John F."/>
            <person name="Stenlid J."/>
            <person name="Sun H."/>
            <person name="Sun S."/>
            <person name="Syed K."/>
            <person name="Tsang A."/>
            <person name="Wiebenga A."/>
            <person name="Young D."/>
            <person name="Pisabarro A."/>
            <person name="Eastwood D.C."/>
            <person name="Martin F."/>
            <person name="Cullen D."/>
            <person name="Grigoriev I.V."/>
            <person name="Hibbett D.S."/>
        </authorList>
    </citation>
    <scope>NUCLEOTIDE SEQUENCE [LARGE SCALE GENOMIC DNA]</scope>
    <source>
        <strain evidence="12">RWD-64-598 SS2</strain>
    </source>
</reference>
<evidence type="ECO:0000313" key="11">
    <source>
        <dbReference type="EMBL" id="EIW78282.1"/>
    </source>
</evidence>
<keyword evidence="4" id="KW-0805">Transcription regulation</keyword>
<evidence type="ECO:0000259" key="10">
    <source>
        <dbReference type="PROSITE" id="PS50865"/>
    </source>
</evidence>
<dbReference type="InterPro" id="IPR002893">
    <property type="entry name" value="Znf_MYND"/>
</dbReference>
<keyword evidence="3" id="KW-0862">Zinc</keyword>
<evidence type="ECO:0000256" key="6">
    <source>
        <dbReference type="ARBA" id="ARBA00023163"/>
    </source>
</evidence>
<feature type="repeat" description="ANK" evidence="8">
    <location>
        <begin position="127"/>
        <end position="159"/>
    </location>
</feature>
<dbReference type="RefSeq" id="XP_007771345.1">
    <property type="nucleotide sequence ID" value="XM_007773155.1"/>
</dbReference>
<proteinExistence type="predicted"/>
<dbReference type="Gene3D" id="6.10.140.2220">
    <property type="match status" value="1"/>
</dbReference>
<dbReference type="GO" id="GO:0003677">
    <property type="term" value="F:DNA binding"/>
    <property type="evidence" value="ECO:0007669"/>
    <property type="project" value="UniProtKB-KW"/>
</dbReference>
<dbReference type="InterPro" id="IPR036770">
    <property type="entry name" value="Ankyrin_rpt-contain_sf"/>
</dbReference>
<keyword evidence="2 9" id="KW-0863">Zinc-finger</keyword>
<dbReference type="PANTHER" id="PTHR10237:SF1">
    <property type="entry name" value="DEFORMED EPIDERMAL AUTOREGULATORY FACTOR 1 HOMOLOG"/>
    <property type="match status" value="1"/>
</dbReference>
<gene>
    <name evidence="11" type="ORF">CONPUDRAFT_167323</name>
</gene>
<evidence type="ECO:0000256" key="9">
    <source>
        <dbReference type="PROSITE-ProRule" id="PRU00134"/>
    </source>
</evidence>
<evidence type="ECO:0000256" key="7">
    <source>
        <dbReference type="ARBA" id="ARBA00023242"/>
    </source>
</evidence>
<accession>A0A5M3MGD7</accession>
<keyword evidence="6" id="KW-0804">Transcription</keyword>
<dbReference type="AlphaFoldDB" id="A0A5M3MGD7"/>
<keyword evidence="8" id="KW-0040">ANK repeat</keyword>
<dbReference type="OrthoDB" id="194358at2759"/>
<dbReference type="GeneID" id="19205746"/>
<feature type="domain" description="MYND-type" evidence="10">
    <location>
        <begin position="198"/>
        <end position="236"/>
    </location>
</feature>
<dbReference type="KEGG" id="cput:CONPUDRAFT_167323"/>
<dbReference type="InterPro" id="IPR024119">
    <property type="entry name" value="TF_DEAF-1"/>
</dbReference>
<comment type="caution">
    <text evidence="11">The sequence shown here is derived from an EMBL/GenBank/DDBJ whole genome shotgun (WGS) entry which is preliminary data.</text>
</comment>
<organism evidence="11 12">
    <name type="scientific">Coniophora puteana (strain RWD-64-598)</name>
    <name type="common">Brown rot fungus</name>
    <dbReference type="NCBI Taxonomy" id="741705"/>
    <lineage>
        <taxon>Eukaryota</taxon>
        <taxon>Fungi</taxon>
        <taxon>Dikarya</taxon>
        <taxon>Basidiomycota</taxon>
        <taxon>Agaricomycotina</taxon>
        <taxon>Agaricomycetes</taxon>
        <taxon>Agaricomycetidae</taxon>
        <taxon>Boletales</taxon>
        <taxon>Coniophorineae</taxon>
        <taxon>Coniophoraceae</taxon>
        <taxon>Coniophora</taxon>
    </lineage>
</organism>
<dbReference type="SUPFAM" id="SSF48403">
    <property type="entry name" value="Ankyrin repeat"/>
    <property type="match status" value="1"/>
</dbReference>
<dbReference type="PROSITE" id="PS50088">
    <property type="entry name" value="ANK_REPEAT"/>
    <property type="match status" value="1"/>
</dbReference>
<dbReference type="GO" id="GO:0000981">
    <property type="term" value="F:DNA-binding transcription factor activity, RNA polymerase II-specific"/>
    <property type="evidence" value="ECO:0007669"/>
    <property type="project" value="TreeGrafter"/>
</dbReference>
<keyword evidence="12" id="KW-1185">Reference proteome</keyword>
<dbReference type="Proteomes" id="UP000053558">
    <property type="component" value="Unassembled WGS sequence"/>
</dbReference>
<name>A0A5M3MGD7_CONPW</name>
<dbReference type="SUPFAM" id="SSF144232">
    <property type="entry name" value="HIT/MYND zinc finger-like"/>
    <property type="match status" value="1"/>
</dbReference>
<evidence type="ECO:0000256" key="5">
    <source>
        <dbReference type="ARBA" id="ARBA00023125"/>
    </source>
</evidence>
<keyword evidence="1" id="KW-0479">Metal-binding</keyword>
<dbReference type="Pfam" id="PF01753">
    <property type="entry name" value="zf-MYND"/>
    <property type="match status" value="1"/>
</dbReference>
<evidence type="ECO:0000256" key="4">
    <source>
        <dbReference type="ARBA" id="ARBA00023015"/>
    </source>
</evidence>
<dbReference type="OMA" id="HYEDIGR"/>
<evidence type="ECO:0000256" key="3">
    <source>
        <dbReference type="ARBA" id="ARBA00022833"/>
    </source>
</evidence>
<evidence type="ECO:0000313" key="12">
    <source>
        <dbReference type="Proteomes" id="UP000053558"/>
    </source>
</evidence>
<keyword evidence="7" id="KW-0539">Nucleus</keyword>
<evidence type="ECO:0000256" key="1">
    <source>
        <dbReference type="ARBA" id="ARBA00022723"/>
    </source>
</evidence>
<dbReference type="PANTHER" id="PTHR10237">
    <property type="entry name" value="DEFORMED EPIDERMAL AUTOREGULATORY FACTOR 1 HOMOLOG SUPPRESSIN"/>
    <property type="match status" value="1"/>
</dbReference>
<keyword evidence="5" id="KW-0238">DNA-binding</keyword>
<evidence type="ECO:0000256" key="2">
    <source>
        <dbReference type="ARBA" id="ARBA00022771"/>
    </source>
</evidence>